<dbReference type="AlphaFoldDB" id="A0A0S2THH7"/>
<name>A0A0S2THH7_9GAMM</name>
<gene>
    <name evidence="3" type="ORF">Tel_16180</name>
</gene>
<keyword evidence="4" id="KW-1185">Reference proteome</keyword>
<proteinExistence type="predicted"/>
<dbReference type="EMBL" id="CP013099">
    <property type="protein sequence ID" value="ALP54564.1"/>
    <property type="molecule type" value="Genomic_DNA"/>
</dbReference>
<evidence type="ECO:0000256" key="1">
    <source>
        <dbReference type="SAM" id="Phobius"/>
    </source>
</evidence>
<evidence type="ECO:0000313" key="3">
    <source>
        <dbReference type="EMBL" id="ALP54564.1"/>
    </source>
</evidence>
<feature type="transmembrane region" description="Helical" evidence="1">
    <location>
        <begin position="12"/>
        <end position="31"/>
    </location>
</feature>
<feature type="domain" description="DUF3943" evidence="2">
    <location>
        <begin position="109"/>
        <end position="212"/>
    </location>
</feature>
<evidence type="ECO:0000313" key="4">
    <source>
        <dbReference type="Proteomes" id="UP000055136"/>
    </source>
</evidence>
<sequence>MRARVGNRSTRGKFITAVMALFVSMPIMPLAEEATPPGRPFDSVPTETMAAQQTEVVLGWGEGKANSDLIAALEVVGFNLAMNQYDRHFLDSEVYHSDFSSFKNNLERGWAYDNDPFAINQFLHPYGGTIYFGAARSTGHGFWSSMGYTTAGSLMWEMAGETSQPSINDLLTTSVGGSILGESLFRMASLLLESGDTPAGVWRELGAAALSPATGFNRVGFGDRFSGIFSSRHPAIYIRAQLGVNINADMHSNINLNPDADAEPIPQSYQEGEVLADVAMSYGLPGKPGYRYRRPFDYFHFQFSAVNSNVFENIHSRGLLYGRGYAMGAAHRGVWGVYGSYDYIAPQFFRVSSTSVGLGSTNQWWLSRYVALQGTAYVGIGYGVAGTLRGAGDYDYHDGVTPQGLLTSRLVFADRAALDVELSHHYVSELGAGEPDGTEHIGRARIDLTIRLHQRHSITLRYSSSSRDAHYPTQPATRQNVRAISLAYTYLGSSGFGAVEW</sequence>
<dbReference type="Proteomes" id="UP000055136">
    <property type="component" value="Chromosome"/>
</dbReference>
<organism evidence="3 4">
    <name type="scientific">Candidatus Tenderia electrophaga</name>
    <dbReference type="NCBI Taxonomy" id="1748243"/>
    <lineage>
        <taxon>Bacteria</taxon>
        <taxon>Pseudomonadati</taxon>
        <taxon>Pseudomonadota</taxon>
        <taxon>Gammaproteobacteria</taxon>
        <taxon>Candidatus Tenderiales</taxon>
        <taxon>Candidatus Tenderiaceae</taxon>
        <taxon>Candidatus Tenderia</taxon>
    </lineage>
</organism>
<protein>
    <recommendedName>
        <fullName evidence="2">DUF3943 domain-containing protein</fullName>
    </recommendedName>
</protein>
<accession>A0A0S2THH7</accession>
<keyword evidence="1" id="KW-1133">Transmembrane helix</keyword>
<evidence type="ECO:0000259" key="2">
    <source>
        <dbReference type="Pfam" id="PF13084"/>
    </source>
</evidence>
<dbReference type="STRING" id="1748243.Tel_16180"/>
<keyword evidence="1" id="KW-0472">Membrane</keyword>
<dbReference type="InterPro" id="IPR025079">
    <property type="entry name" value="DUF3943"/>
</dbReference>
<dbReference type="KEGG" id="tee:Tel_16180"/>
<dbReference type="Pfam" id="PF13084">
    <property type="entry name" value="DUF3943"/>
    <property type="match status" value="1"/>
</dbReference>
<reference evidence="3" key="1">
    <citation type="submission" date="2015-10" db="EMBL/GenBank/DDBJ databases">
        <title>Description of Candidatus Tenderia electrophaga gen. nov, sp. nov., an Uncultivated Electroautotroph from a Biocathode Enrichment.</title>
        <authorList>
            <person name="Eddie B.J."/>
            <person name="Malanoski A.P."/>
            <person name="Wang Z."/>
            <person name="Hall R.J."/>
            <person name="Oh S.D."/>
            <person name="Heiner C."/>
            <person name="Lin B."/>
            <person name="Strycharz-Glaven S.M."/>
        </authorList>
    </citation>
    <scope>NUCLEOTIDE SEQUENCE [LARGE SCALE GENOMIC DNA]</scope>
    <source>
        <strain evidence="3">NRL1</strain>
    </source>
</reference>
<keyword evidence="1" id="KW-0812">Transmembrane</keyword>